<evidence type="ECO:0000313" key="5">
    <source>
        <dbReference type="Proteomes" id="UP000434957"/>
    </source>
</evidence>
<dbReference type="EMBL" id="QXFT01000617">
    <property type="protein sequence ID" value="KAE9339479.1"/>
    <property type="molecule type" value="Genomic_DNA"/>
</dbReference>
<dbReference type="EMBL" id="QXFV01000624">
    <property type="protein sequence ID" value="KAE9032528.1"/>
    <property type="molecule type" value="Genomic_DNA"/>
</dbReference>
<evidence type="ECO:0000313" key="4">
    <source>
        <dbReference type="Proteomes" id="UP000429607"/>
    </source>
</evidence>
<gene>
    <name evidence="2" type="ORF">PR001_g10569</name>
    <name evidence="3" type="ORF">PR003_g10982</name>
</gene>
<dbReference type="Proteomes" id="UP000434957">
    <property type="component" value="Unassembled WGS sequence"/>
</dbReference>
<accession>A0A6A3MTK7</accession>
<sequence>MSHRTYSRPKVPRKRSVETHRAQTRPLARVLIYKKAPQPPQPYLKPSLAISASPAHPGRATASSATSYEYNVADNTDYSHDTVVAACLTEEEAVAWCRRVGLLANGMACLMCANAIRLTGWGHRQRWRCGRSSCRLELSTGANSFFFGSHAKLRQLVWLCVTQVPARSATEFTAASPTTITQ</sequence>
<comment type="caution">
    <text evidence="2">The sequence shown here is derived from an EMBL/GenBank/DDBJ whole genome shotgun (WGS) entry which is preliminary data.</text>
</comment>
<reference evidence="2 4" key="1">
    <citation type="submission" date="2018-09" db="EMBL/GenBank/DDBJ databases">
        <title>Genomic investigation of the strawberry pathogen Phytophthora fragariae indicates pathogenicity is determined by transcriptional variation in three key races.</title>
        <authorList>
            <person name="Adams T.M."/>
            <person name="Armitage A.D."/>
            <person name="Sobczyk M.K."/>
            <person name="Bates H.J."/>
            <person name="Dunwell J.M."/>
            <person name="Nellist C.F."/>
            <person name="Harrison R.J."/>
        </authorList>
    </citation>
    <scope>NUCLEOTIDE SEQUENCE [LARGE SCALE GENOMIC DNA]</scope>
    <source>
        <strain evidence="2 4">SCRP249</strain>
        <strain evidence="3 5">SCRP333</strain>
    </source>
</reference>
<proteinExistence type="predicted"/>
<evidence type="ECO:0000313" key="2">
    <source>
        <dbReference type="EMBL" id="KAE9032528.1"/>
    </source>
</evidence>
<evidence type="ECO:0000313" key="3">
    <source>
        <dbReference type="EMBL" id="KAE9339479.1"/>
    </source>
</evidence>
<organism evidence="2 4">
    <name type="scientific">Phytophthora rubi</name>
    <dbReference type="NCBI Taxonomy" id="129364"/>
    <lineage>
        <taxon>Eukaryota</taxon>
        <taxon>Sar</taxon>
        <taxon>Stramenopiles</taxon>
        <taxon>Oomycota</taxon>
        <taxon>Peronosporomycetes</taxon>
        <taxon>Peronosporales</taxon>
        <taxon>Peronosporaceae</taxon>
        <taxon>Phytophthora</taxon>
    </lineage>
</organism>
<feature type="compositionally biased region" description="Basic residues" evidence="1">
    <location>
        <begin position="1"/>
        <end position="14"/>
    </location>
</feature>
<name>A0A6A3MTK7_9STRA</name>
<evidence type="ECO:0000256" key="1">
    <source>
        <dbReference type="SAM" id="MobiDB-lite"/>
    </source>
</evidence>
<dbReference type="AlphaFoldDB" id="A0A6A3MTK7"/>
<dbReference type="Proteomes" id="UP000429607">
    <property type="component" value="Unassembled WGS sequence"/>
</dbReference>
<keyword evidence="5" id="KW-1185">Reference proteome</keyword>
<feature type="region of interest" description="Disordered" evidence="1">
    <location>
        <begin position="1"/>
        <end position="21"/>
    </location>
</feature>
<protein>
    <submittedName>
        <fullName evidence="2">Uncharacterized protein</fullName>
    </submittedName>
</protein>